<evidence type="ECO:0000313" key="1">
    <source>
        <dbReference type="EMBL" id="HAN29511.1"/>
    </source>
</evidence>
<accession>A0A3C1KSG5</accession>
<comment type="caution">
    <text evidence="1">The sequence shown here is derived from an EMBL/GenBank/DDBJ whole genome shotgun (WGS) entry which is preliminary data.</text>
</comment>
<organism evidence="1 2">
    <name type="scientific">Haliea salexigens</name>
    <dbReference type="NCBI Taxonomy" id="287487"/>
    <lineage>
        <taxon>Bacteria</taxon>
        <taxon>Pseudomonadati</taxon>
        <taxon>Pseudomonadota</taxon>
        <taxon>Gammaproteobacteria</taxon>
        <taxon>Cellvibrionales</taxon>
        <taxon>Halieaceae</taxon>
        <taxon>Haliea</taxon>
    </lineage>
</organism>
<name>A0A3C1KSG5_9GAMM</name>
<dbReference type="EMBL" id="DMND01000238">
    <property type="protein sequence ID" value="HAN29511.1"/>
    <property type="molecule type" value="Genomic_DNA"/>
</dbReference>
<protein>
    <submittedName>
        <fullName evidence="1">Uncharacterized protein</fullName>
    </submittedName>
</protein>
<dbReference type="AlphaFoldDB" id="A0A3C1KSG5"/>
<sequence>MPEIILFRNALCPLEHFLVAVVGNRKSLTAKETPKAAQRGEPRVKWTKEHARTIFLEFLCPRPILRVINEAPKVYIEMLTQVVQEMERANFVTLVGRVRDAMA</sequence>
<evidence type="ECO:0000313" key="2">
    <source>
        <dbReference type="Proteomes" id="UP000259273"/>
    </source>
</evidence>
<reference evidence="1 2" key="1">
    <citation type="journal article" date="2018" name="Nat. Biotechnol.">
        <title>A standardized bacterial taxonomy based on genome phylogeny substantially revises the tree of life.</title>
        <authorList>
            <person name="Parks D.H."/>
            <person name="Chuvochina M."/>
            <person name="Waite D.W."/>
            <person name="Rinke C."/>
            <person name="Skarshewski A."/>
            <person name="Chaumeil P.A."/>
            <person name="Hugenholtz P."/>
        </authorList>
    </citation>
    <scope>NUCLEOTIDE SEQUENCE [LARGE SCALE GENOMIC DNA]</scope>
    <source>
        <strain evidence="1">UBA9158</strain>
    </source>
</reference>
<dbReference type="Proteomes" id="UP000259273">
    <property type="component" value="Unassembled WGS sequence"/>
</dbReference>
<gene>
    <name evidence="1" type="ORF">DCP75_17655</name>
</gene>
<proteinExistence type="predicted"/>